<keyword evidence="8 9" id="KW-0624">Polysaccharide degradation</keyword>
<evidence type="ECO:0000256" key="3">
    <source>
        <dbReference type="ARBA" id="ARBA00022729"/>
    </source>
</evidence>
<keyword evidence="4 9" id="KW-0378">Hydrolase</keyword>
<comment type="caution">
    <text evidence="11">The sequence shown here is derived from an EMBL/GenBank/DDBJ whole genome shotgun (WGS) entry which is preliminary data.</text>
</comment>
<dbReference type="PANTHER" id="PTHR33753:SF2">
    <property type="entry name" value="GLYCOSIDE HYDROLASE FAMILY 7 PROTEIN"/>
    <property type="match status" value="1"/>
</dbReference>
<sequence>MFTSWSIAFLLLPVANAQRVGTYSNESHPPIRWSRCTAPGSCNPIAGSLVVDADMRWIHEAEGWRSCFSDGNWDYKICNNEASCTRNCVLEGVDKSNYKDSYGITTAHDSVSLKLRTCANFACNVGSRVFLLDEEDTKYQTFVLLGNEFAFDVDLSTVECGINSALSFVAMDADGGMERFPTNEAGARYGTGYCDAQCPMSGRFVGGKANCEGWRPSATDPVSGAGLYGSCCPEFGLWNSNSHSYSMSSHTCPHDGFKVCETYDCETFFNTQDRHYMSQCDPYGCNYNPTRMGVPGFYGKGKTVDTSRNFTVITRFAEDRVYQIFVQDGKRIDTPAPEWEGLPKESGLSDEICIKSLPVFGEENLSRYARNGGWNTHKKVLSRPMVLAMSISTDHWAHNLWIDGVFPPEGSGWDGVPGQVRGDCPLDGSEPAAVELNNPRAKVTWSNIRFGPIGSTLVL</sequence>
<keyword evidence="12" id="KW-1185">Reference proteome</keyword>
<dbReference type="Proteomes" id="UP001174936">
    <property type="component" value="Unassembled WGS sequence"/>
</dbReference>
<accession>A0AA39YAH3</accession>
<comment type="similarity">
    <text evidence="2 9">Belongs to the glycosyl hydrolase 7 (cellulase C) family.</text>
</comment>
<dbReference type="PANTHER" id="PTHR33753">
    <property type="entry name" value="1,4-BETA-D-GLUCAN CELLOBIOHYDROLASE B"/>
    <property type="match status" value="1"/>
</dbReference>
<dbReference type="SUPFAM" id="SSF49899">
    <property type="entry name" value="Concanavalin A-like lectins/glucanases"/>
    <property type="match status" value="1"/>
</dbReference>
<dbReference type="PRINTS" id="PR00734">
    <property type="entry name" value="GLHYDRLASE7"/>
</dbReference>
<evidence type="ECO:0000256" key="10">
    <source>
        <dbReference type="SAM" id="SignalP"/>
    </source>
</evidence>
<proteinExistence type="inferred from homology"/>
<feature type="chain" id="PRO_5041448604" description="Glucanase" evidence="10">
    <location>
        <begin position="18"/>
        <end position="459"/>
    </location>
</feature>
<feature type="signal peptide" evidence="10">
    <location>
        <begin position="1"/>
        <end position="17"/>
    </location>
</feature>
<dbReference type="Pfam" id="PF00840">
    <property type="entry name" value="Glyco_hydro_7"/>
    <property type="match status" value="1"/>
</dbReference>
<evidence type="ECO:0000256" key="7">
    <source>
        <dbReference type="ARBA" id="ARBA00023295"/>
    </source>
</evidence>
<dbReference type="InterPro" id="IPR037019">
    <property type="entry name" value="Glyco_hydro_7_sf"/>
</dbReference>
<gene>
    <name evidence="11" type="ORF">B0T16DRAFT_455491</name>
</gene>
<protein>
    <recommendedName>
        <fullName evidence="9">Glucanase</fullName>
        <ecNumber evidence="9">3.2.1.-</ecNumber>
    </recommendedName>
</protein>
<keyword evidence="7 9" id="KW-0326">Glycosidase</keyword>
<evidence type="ECO:0000313" key="11">
    <source>
        <dbReference type="EMBL" id="KAK0647981.1"/>
    </source>
</evidence>
<organism evidence="11 12">
    <name type="scientific">Cercophora newfieldiana</name>
    <dbReference type="NCBI Taxonomy" id="92897"/>
    <lineage>
        <taxon>Eukaryota</taxon>
        <taxon>Fungi</taxon>
        <taxon>Dikarya</taxon>
        <taxon>Ascomycota</taxon>
        <taxon>Pezizomycotina</taxon>
        <taxon>Sordariomycetes</taxon>
        <taxon>Sordariomycetidae</taxon>
        <taxon>Sordariales</taxon>
        <taxon>Lasiosphaeriaceae</taxon>
        <taxon>Cercophora</taxon>
    </lineage>
</organism>
<evidence type="ECO:0000256" key="1">
    <source>
        <dbReference type="ARBA" id="ARBA00001641"/>
    </source>
</evidence>
<evidence type="ECO:0000256" key="2">
    <source>
        <dbReference type="ARBA" id="ARBA00006044"/>
    </source>
</evidence>
<evidence type="ECO:0000256" key="6">
    <source>
        <dbReference type="ARBA" id="ARBA00023277"/>
    </source>
</evidence>
<dbReference type="GO" id="GO:0016162">
    <property type="term" value="F:cellulose 1,4-beta-cellobiosidase activity"/>
    <property type="evidence" value="ECO:0007669"/>
    <property type="project" value="UniProtKB-EC"/>
</dbReference>
<evidence type="ECO:0000256" key="5">
    <source>
        <dbReference type="ARBA" id="ARBA00023001"/>
    </source>
</evidence>
<comment type="catalytic activity">
    <reaction evidence="1">
        <text>Hydrolysis of (1-&gt;4)-beta-D-glucosidic linkages in cellulose and cellotetraose, releasing cellobiose from the non-reducing ends of the chains.</text>
        <dbReference type="EC" id="3.2.1.91"/>
    </reaction>
</comment>
<evidence type="ECO:0000256" key="8">
    <source>
        <dbReference type="ARBA" id="ARBA00023326"/>
    </source>
</evidence>
<keyword evidence="5 9" id="KW-0136">Cellulose degradation</keyword>
<evidence type="ECO:0000313" key="12">
    <source>
        <dbReference type="Proteomes" id="UP001174936"/>
    </source>
</evidence>
<dbReference type="InterPro" id="IPR001722">
    <property type="entry name" value="Glyco_hydro_7"/>
</dbReference>
<dbReference type="EC" id="3.2.1.-" evidence="9"/>
<name>A0AA39YAH3_9PEZI</name>
<reference evidence="11" key="1">
    <citation type="submission" date="2023-06" db="EMBL/GenBank/DDBJ databases">
        <title>Genome-scale phylogeny and comparative genomics of the fungal order Sordariales.</title>
        <authorList>
            <consortium name="Lawrence Berkeley National Laboratory"/>
            <person name="Hensen N."/>
            <person name="Bonometti L."/>
            <person name="Westerberg I."/>
            <person name="Brannstrom I.O."/>
            <person name="Guillou S."/>
            <person name="Cros-Aarteil S."/>
            <person name="Calhoun S."/>
            <person name="Haridas S."/>
            <person name="Kuo A."/>
            <person name="Mondo S."/>
            <person name="Pangilinan J."/>
            <person name="Riley R."/>
            <person name="Labutti K."/>
            <person name="Andreopoulos B."/>
            <person name="Lipzen A."/>
            <person name="Chen C."/>
            <person name="Yanf M."/>
            <person name="Daum C."/>
            <person name="Ng V."/>
            <person name="Clum A."/>
            <person name="Steindorff A."/>
            <person name="Ohm R."/>
            <person name="Martin F."/>
            <person name="Silar P."/>
            <person name="Natvig D."/>
            <person name="Lalanne C."/>
            <person name="Gautier V."/>
            <person name="Ament-Velasquez S.L."/>
            <person name="Kruys A."/>
            <person name="Hutchinson M.I."/>
            <person name="Powell A.J."/>
            <person name="Barry K."/>
            <person name="Miller A.N."/>
            <person name="Grigoriev I.V."/>
            <person name="Debuchy R."/>
            <person name="Gladieux P."/>
            <person name="Thoren M.H."/>
            <person name="Johannesson H."/>
        </authorList>
    </citation>
    <scope>NUCLEOTIDE SEQUENCE</scope>
    <source>
        <strain evidence="11">SMH2532-1</strain>
    </source>
</reference>
<dbReference type="EMBL" id="JAULSV010000003">
    <property type="protein sequence ID" value="KAK0647981.1"/>
    <property type="molecule type" value="Genomic_DNA"/>
</dbReference>
<dbReference type="Gene3D" id="2.70.100.10">
    <property type="entry name" value="Glycoside hydrolase, family 7, domain"/>
    <property type="match status" value="1"/>
</dbReference>
<keyword evidence="3 10" id="KW-0732">Signal</keyword>
<dbReference type="AlphaFoldDB" id="A0AA39YAH3"/>
<dbReference type="InterPro" id="IPR013320">
    <property type="entry name" value="ConA-like_dom_sf"/>
</dbReference>
<evidence type="ECO:0000256" key="9">
    <source>
        <dbReference type="RuleBase" id="RU361164"/>
    </source>
</evidence>
<evidence type="ECO:0000256" key="4">
    <source>
        <dbReference type="ARBA" id="ARBA00022801"/>
    </source>
</evidence>
<keyword evidence="6" id="KW-0119">Carbohydrate metabolism</keyword>
<dbReference type="GO" id="GO:0030245">
    <property type="term" value="P:cellulose catabolic process"/>
    <property type="evidence" value="ECO:0007669"/>
    <property type="project" value="UniProtKB-KW"/>
</dbReference>